<reference evidence="2" key="1">
    <citation type="submission" date="2014-09" db="EMBL/GenBank/DDBJ databases">
        <title>Genome sequence of the luminous mushroom Mycena chlorophos for searching fungal bioluminescence genes.</title>
        <authorList>
            <person name="Tanaka Y."/>
            <person name="Kasuga D."/>
            <person name="Oba Y."/>
            <person name="Hase S."/>
            <person name="Sato K."/>
            <person name="Oba Y."/>
            <person name="Sakakibara Y."/>
        </authorList>
    </citation>
    <scope>NUCLEOTIDE SEQUENCE</scope>
</reference>
<gene>
    <name evidence="2" type="ORF">MCHLO_06150</name>
</gene>
<dbReference type="EMBL" id="DF844937">
    <property type="protein sequence ID" value="GAT48773.1"/>
    <property type="molecule type" value="Genomic_DNA"/>
</dbReference>
<sequence length="508" mass="55366">MATRYSRVLAPTQPGTHRRTVSDTKLFLESLSPSNSCAIPDSTTVANLTRTTNDSEDVTLLYAPQRPSENDLTACVSTASGLGFQFANTKHTQSDIAIPLLTQLPEIPDWYDDVDPINYPPEAHILDSRCDTTQQTPAQPPYETPQSEYFTVEEFQPEPDALYCEDVLRELEETAEQAHAQNVSQSSQISSVVAFGFPSPGFVPTIAGKHKIESPELSTFSPRLRRAIQQQRRRSYSLDSADRRPTTAELALLSEAGLGIGLASPFCLSQLQPQTLPDPIHPSESDMQLHALHAHPDCVVSPEIVYTKPRPPVTVNDSVRERRQEALALERPAAPAHPHSHPHSKPATYAADEHDDQEEDDWDARSASVPFPSTASLYAIPTSASWPAARHSSTCGGHGGGAGGGGARSRLRHSRSAQHHNKNQKQRTVRKWTLEEQITIAVLAAMDARDGAETKVAVAGVGVGVGKVLIGGETRKATGSGKGRLLRLLRKVWRRDSDESGNELDMSV</sequence>
<feature type="compositionally biased region" description="Gly residues" evidence="1">
    <location>
        <begin position="396"/>
        <end position="407"/>
    </location>
</feature>
<evidence type="ECO:0000313" key="2">
    <source>
        <dbReference type="EMBL" id="GAT48773.1"/>
    </source>
</evidence>
<proteinExistence type="predicted"/>
<dbReference type="Proteomes" id="UP000815677">
    <property type="component" value="Unassembled WGS sequence"/>
</dbReference>
<keyword evidence="3" id="KW-1185">Reference proteome</keyword>
<evidence type="ECO:0000256" key="1">
    <source>
        <dbReference type="SAM" id="MobiDB-lite"/>
    </source>
</evidence>
<accession>A0ABQ0LCB5</accession>
<feature type="region of interest" description="Disordered" evidence="1">
    <location>
        <begin position="387"/>
        <end position="429"/>
    </location>
</feature>
<organism evidence="2 3">
    <name type="scientific">Mycena chlorophos</name>
    <name type="common">Agaric fungus</name>
    <name type="synonym">Agaricus chlorophos</name>
    <dbReference type="NCBI Taxonomy" id="658473"/>
    <lineage>
        <taxon>Eukaryota</taxon>
        <taxon>Fungi</taxon>
        <taxon>Dikarya</taxon>
        <taxon>Basidiomycota</taxon>
        <taxon>Agaricomycotina</taxon>
        <taxon>Agaricomycetes</taxon>
        <taxon>Agaricomycetidae</taxon>
        <taxon>Agaricales</taxon>
        <taxon>Marasmiineae</taxon>
        <taxon>Mycenaceae</taxon>
        <taxon>Mycena</taxon>
    </lineage>
</organism>
<protein>
    <recommendedName>
        <fullName evidence="4">Myb-like domain-containing protein</fullName>
    </recommendedName>
</protein>
<feature type="compositionally biased region" description="Basic residues" evidence="1">
    <location>
        <begin position="409"/>
        <end position="429"/>
    </location>
</feature>
<evidence type="ECO:0008006" key="4">
    <source>
        <dbReference type="Google" id="ProtNLM"/>
    </source>
</evidence>
<feature type="compositionally biased region" description="Acidic residues" evidence="1">
    <location>
        <begin position="353"/>
        <end position="362"/>
    </location>
</feature>
<name>A0ABQ0LCB5_MYCCL</name>
<evidence type="ECO:0000313" key="3">
    <source>
        <dbReference type="Proteomes" id="UP000815677"/>
    </source>
</evidence>
<feature type="region of interest" description="Disordered" evidence="1">
    <location>
        <begin position="330"/>
        <end position="363"/>
    </location>
</feature>